<dbReference type="Proteomes" id="UP000236845">
    <property type="component" value="Unassembled WGS sequence"/>
</dbReference>
<dbReference type="AlphaFoldDB" id="A0A2H0YSK2"/>
<comment type="caution">
    <text evidence="1">The sequence shown here is derived from an EMBL/GenBank/DDBJ whole genome shotgun (WGS) entry which is preliminary data.</text>
</comment>
<sequence length="78" mass="8696">MLAENQTQIAQEVYMPLSMKHVDEVCKWGKKGTSCRYLTFGGDFECAKTDPALKRVIDERSAADSMKAQGYNCEGVKS</sequence>
<proteinExistence type="predicted"/>
<organism evidence="1 2">
    <name type="scientific">Candidatus Kerfeldbacteria bacterium CG08_land_8_20_14_0_20_43_14</name>
    <dbReference type="NCBI Taxonomy" id="2014246"/>
    <lineage>
        <taxon>Bacteria</taxon>
        <taxon>Candidatus Kerfeldiibacteriota</taxon>
    </lineage>
</organism>
<gene>
    <name evidence="1" type="ORF">COT26_01805</name>
</gene>
<name>A0A2H0YSK2_9BACT</name>
<evidence type="ECO:0000313" key="2">
    <source>
        <dbReference type="Proteomes" id="UP000236845"/>
    </source>
</evidence>
<reference evidence="2" key="1">
    <citation type="submission" date="2017-09" db="EMBL/GenBank/DDBJ databases">
        <title>Depth-based differentiation of microbial function through sediment-hosted aquifers and enrichment of novel symbionts in the deep terrestrial subsurface.</title>
        <authorList>
            <person name="Probst A.J."/>
            <person name="Ladd B."/>
            <person name="Jarett J.K."/>
            <person name="Geller-Mcgrath D.E."/>
            <person name="Sieber C.M.K."/>
            <person name="Emerson J.B."/>
            <person name="Anantharaman K."/>
            <person name="Thomas B.C."/>
            <person name="Malmstrom R."/>
            <person name="Stieglmeier M."/>
            <person name="Klingl A."/>
            <person name="Woyke T."/>
            <person name="Ryan C.M."/>
            <person name="Banfield J.F."/>
        </authorList>
    </citation>
    <scope>NUCLEOTIDE SEQUENCE [LARGE SCALE GENOMIC DNA]</scope>
</reference>
<protein>
    <submittedName>
        <fullName evidence="1">Uncharacterized protein</fullName>
    </submittedName>
</protein>
<evidence type="ECO:0000313" key="1">
    <source>
        <dbReference type="EMBL" id="PIS40732.1"/>
    </source>
</evidence>
<accession>A0A2H0YSK2</accession>
<dbReference type="EMBL" id="PEXW01000038">
    <property type="protein sequence ID" value="PIS40732.1"/>
    <property type="molecule type" value="Genomic_DNA"/>
</dbReference>